<name>A0A3M8DDS5_9BACL</name>
<dbReference type="PROSITE" id="PS00924">
    <property type="entry name" value="ASP_GLU_RACEMASE_2"/>
    <property type="match status" value="1"/>
</dbReference>
<feature type="binding site" evidence="7">
    <location>
        <begin position="75"/>
        <end position="76"/>
    </location>
    <ligand>
        <name>substrate</name>
    </ligand>
</feature>
<dbReference type="GO" id="GO:0009252">
    <property type="term" value="P:peptidoglycan biosynthetic process"/>
    <property type="evidence" value="ECO:0007669"/>
    <property type="project" value="UniProtKB-UniRule"/>
</dbReference>
<dbReference type="Proteomes" id="UP000281915">
    <property type="component" value="Unassembled WGS sequence"/>
</dbReference>
<proteinExistence type="inferred from homology"/>
<organism evidence="8 9">
    <name type="scientific">Brevibacillus panacihumi</name>
    <dbReference type="NCBI Taxonomy" id="497735"/>
    <lineage>
        <taxon>Bacteria</taxon>
        <taxon>Bacillati</taxon>
        <taxon>Bacillota</taxon>
        <taxon>Bacilli</taxon>
        <taxon>Bacillales</taxon>
        <taxon>Paenibacillaceae</taxon>
        <taxon>Brevibacillus</taxon>
    </lineage>
</organism>
<feature type="active site" description="Proton donor/acceptor" evidence="7">
    <location>
        <position position="74"/>
    </location>
</feature>
<accession>A0A3M8DDS5</accession>
<dbReference type="PROSITE" id="PS00923">
    <property type="entry name" value="ASP_GLU_RACEMASE_1"/>
    <property type="match status" value="1"/>
</dbReference>
<keyword evidence="3 7" id="KW-0133">Cell shape</keyword>
<comment type="catalytic activity">
    <reaction evidence="1 7">
        <text>L-glutamate = D-glutamate</text>
        <dbReference type="Rhea" id="RHEA:12813"/>
        <dbReference type="ChEBI" id="CHEBI:29985"/>
        <dbReference type="ChEBI" id="CHEBI:29986"/>
        <dbReference type="EC" id="5.1.1.3"/>
    </reaction>
</comment>
<dbReference type="InterPro" id="IPR033134">
    <property type="entry name" value="Asp/Glu_racemase_AS_2"/>
</dbReference>
<dbReference type="AlphaFoldDB" id="A0A3M8DDS5"/>
<sequence>MQEDQVIAIIDSGVGGLTVAKEVFRQLPHEKILYVGDNARCPYGSKTPEEIRACSFQMIDYVARTPLKALVIACNTATAVVLEEAQNYLPYPVIGVIEPGARAAVKASQSGRIGVIGTETTIRTQAYERALLRIQPELYVRGLACPGFVPLVENHLAQTKEAYRIVKATLQPLLAEELDTLILGCTHYPLLAPIIQDVMGNKVRLINSAEETARELAEQIFPARAKAGTHPGKCIPEPVFVTSGDAEMFRLIAEEWLDRPVTVEHHSLAGSFQS</sequence>
<dbReference type="InterPro" id="IPR004391">
    <property type="entry name" value="Glu_race"/>
</dbReference>
<feature type="binding site" evidence="7">
    <location>
        <begin position="11"/>
        <end position="12"/>
    </location>
    <ligand>
        <name>substrate</name>
    </ligand>
</feature>
<dbReference type="InterPro" id="IPR015942">
    <property type="entry name" value="Asp/Glu/hydantoin_racemase"/>
</dbReference>
<comment type="caution">
    <text evidence="8">The sequence shown here is derived from an EMBL/GenBank/DDBJ whole genome shotgun (WGS) entry which is preliminary data.</text>
</comment>
<dbReference type="HAMAP" id="MF_00258">
    <property type="entry name" value="Glu_racemase"/>
    <property type="match status" value="1"/>
</dbReference>
<dbReference type="GO" id="GO:0008360">
    <property type="term" value="P:regulation of cell shape"/>
    <property type="evidence" value="ECO:0007669"/>
    <property type="project" value="UniProtKB-KW"/>
</dbReference>
<gene>
    <name evidence="7" type="primary">murI</name>
    <name evidence="8" type="ORF">EDM58_00975</name>
</gene>
<dbReference type="GO" id="GO:0008881">
    <property type="term" value="F:glutamate racemase activity"/>
    <property type="evidence" value="ECO:0007669"/>
    <property type="project" value="UniProtKB-UniRule"/>
</dbReference>
<dbReference type="GO" id="GO:0071555">
    <property type="term" value="P:cell wall organization"/>
    <property type="evidence" value="ECO:0007669"/>
    <property type="project" value="UniProtKB-KW"/>
</dbReference>
<dbReference type="Pfam" id="PF01177">
    <property type="entry name" value="Asp_Glu_race"/>
    <property type="match status" value="1"/>
</dbReference>
<evidence type="ECO:0000256" key="2">
    <source>
        <dbReference type="ARBA" id="ARBA00013090"/>
    </source>
</evidence>
<comment type="similarity">
    <text evidence="7">Belongs to the aspartate/glutamate racemases family.</text>
</comment>
<dbReference type="RefSeq" id="WP_122911660.1">
    <property type="nucleotide sequence ID" value="NZ_RHHT01000002.1"/>
</dbReference>
<dbReference type="NCBIfam" id="TIGR00067">
    <property type="entry name" value="glut_race"/>
    <property type="match status" value="1"/>
</dbReference>
<feature type="active site" description="Proton donor/acceptor" evidence="7">
    <location>
        <position position="185"/>
    </location>
</feature>
<dbReference type="SUPFAM" id="SSF53681">
    <property type="entry name" value="Aspartate/glutamate racemase"/>
    <property type="match status" value="2"/>
</dbReference>
<evidence type="ECO:0000256" key="5">
    <source>
        <dbReference type="ARBA" id="ARBA00023235"/>
    </source>
</evidence>
<evidence type="ECO:0000256" key="6">
    <source>
        <dbReference type="ARBA" id="ARBA00023316"/>
    </source>
</evidence>
<dbReference type="InterPro" id="IPR001920">
    <property type="entry name" value="Asp/Glu_race"/>
</dbReference>
<comment type="pathway">
    <text evidence="7">Cell wall biogenesis; peptidoglycan biosynthesis.</text>
</comment>
<dbReference type="EC" id="5.1.1.3" evidence="2 7"/>
<evidence type="ECO:0000313" key="8">
    <source>
        <dbReference type="EMBL" id="RNB86153.1"/>
    </source>
</evidence>
<protein>
    <recommendedName>
        <fullName evidence="2 7">Glutamate racemase</fullName>
        <ecNumber evidence="2 7">5.1.1.3</ecNumber>
    </recommendedName>
</protein>
<dbReference type="PANTHER" id="PTHR21198:SF2">
    <property type="entry name" value="GLUTAMATE RACEMASE"/>
    <property type="match status" value="1"/>
</dbReference>
<keyword evidence="4 7" id="KW-0573">Peptidoglycan synthesis</keyword>
<keyword evidence="6 7" id="KW-0961">Cell wall biogenesis/degradation</keyword>
<evidence type="ECO:0000256" key="1">
    <source>
        <dbReference type="ARBA" id="ARBA00001602"/>
    </source>
</evidence>
<evidence type="ECO:0000256" key="3">
    <source>
        <dbReference type="ARBA" id="ARBA00022960"/>
    </source>
</evidence>
<keyword evidence="5 7" id="KW-0413">Isomerase</keyword>
<evidence type="ECO:0000256" key="4">
    <source>
        <dbReference type="ARBA" id="ARBA00022984"/>
    </source>
</evidence>
<dbReference type="FunFam" id="3.40.50.1860:FF:000001">
    <property type="entry name" value="Glutamate racemase"/>
    <property type="match status" value="1"/>
</dbReference>
<feature type="binding site" evidence="7">
    <location>
        <begin position="43"/>
        <end position="44"/>
    </location>
    <ligand>
        <name>substrate</name>
    </ligand>
</feature>
<dbReference type="PANTHER" id="PTHR21198">
    <property type="entry name" value="GLUTAMATE RACEMASE"/>
    <property type="match status" value="1"/>
</dbReference>
<feature type="binding site" evidence="7">
    <location>
        <begin position="186"/>
        <end position="187"/>
    </location>
    <ligand>
        <name>substrate</name>
    </ligand>
</feature>
<reference evidence="8 9" key="1">
    <citation type="submission" date="2018-10" db="EMBL/GenBank/DDBJ databases">
        <title>Phylogenomics of Brevibacillus.</title>
        <authorList>
            <person name="Dunlap C."/>
        </authorList>
    </citation>
    <scope>NUCLEOTIDE SEQUENCE [LARGE SCALE GENOMIC DNA]</scope>
    <source>
        <strain evidence="8 9">JCM 15085</strain>
    </source>
</reference>
<dbReference type="InterPro" id="IPR018187">
    <property type="entry name" value="Asp/Glu_racemase_AS_1"/>
</dbReference>
<dbReference type="Gene3D" id="3.40.50.1860">
    <property type="match status" value="2"/>
</dbReference>
<dbReference type="EMBL" id="RHHT01000002">
    <property type="protein sequence ID" value="RNB86153.1"/>
    <property type="molecule type" value="Genomic_DNA"/>
</dbReference>
<dbReference type="UniPathway" id="UPA00219"/>
<evidence type="ECO:0000313" key="9">
    <source>
        <dbReference type="Proteomes" id="UP000281915"/>
    </source>
</evidence>
<comment type="function">
    <text evidence="7">Provides the (R)-glutamate required for cell wall biosynthesis.</text>
</comment>
<evidence type="ECO:0000256" key="7">
    <source>
        <dbReference type="HAMAP-Rule" id="MF_00258"/>
    </source>
</evidence>